<keyword evidence="4" id="KW-1185">Reference proteome</keyword>
<keyword evidence="2" id="KW-0472">Membrane</keyword>
<evidence type="ECO:0000313" key="4">
    <source>
        <dbReference type="Proteomes" id="UP001183777"/>
    </source>
</evidence>
<dbReference type="RefSeq" id="WP_311654371.1">
    <property type="nucleotide sequence ID" value="NZ_JAVREX010000001.1"/>
</dbReference>
<evidence type="ECO:0000256" key="2">
    <source>
        <dbReference type="SAM" id="Phobius"/>
    </source>
</evidence>
<sequence length="262" mass="28160">MKGWDTEGQRWEPSPAPDTGLPRALEQGLRIAAVALAVAVLGTVAFGGGRLIFREDEAQGVEASAEATPGETDTAGTAAGAGGTEEGDTGLGTPSPDGESPTAEEPPPGFVWQEDPQGFSVQVREEWQRREDPREAGVVVFYETDDGDGMLQIYRISEPGYTPYDALEETDRLVGRAGGYEHVRLDELDATDGSETAELEYRVPREDGTVRRSLLRAFVAEDGVRWVVLVAGPDDEWDATYAESASVAAESFCPQGYCPYVP</sequence>
<feature type="region of interest" description="Disordered" evidence="1">
    <location>
        <begin position="59"/>
        <end position="114"/>
    </location>
</feature>
<organism evidence="3 4">
    <name type="scientific">Streptomyces salyersiae</name>
    <dbReference type="NCBI Taxonomy" id="3075530"/>
    <lineage>
        <taxon>Bacteria</taxon>
        <taxon>Bacillati</taxon>
        <taxon>Actinomycetota</taxon>
        <taxon>Actinomycetes</taxon>
        <taxon>Kitasatosporales</taxon>
        <taxon>Streptomycetaceae</taxon>
        <taxon>Streptomyces</taxon>
    </lineage>
</organism>
<feature type="transmembrane region" description="Helical" evidence="2">
    <location>
        <begin position="31"/>
        <end position="53"/>
    </location>
</feature>
<reference evidence="4" key="1">
    <citation type="submission" date="2023-07" db="EMBL/GenBank/DDBJ databases">
        <title>30 novel species of actinomycetes from the DSMZ collection.</title>
        <authorList>
            <person name="Nouioui I."/>
        </authorList>
    </citation>
    <scope>NUCLEOTIDE SEQUENCE [LARGE SCALE GENOMIC DNA]</scope>
    <source>
        <strain evidence="4">DSM 41770</strain>
    </source>
</reference>
<feature type="compositionally biased region" description="Low complexity" evidence="1">
    <location>
        <begin position="65"/>
        <end position="78"/>
    </location>
</feature>
<feature type="compositionally biased region" description="Basic and acidic residues" evidence="1">
    <location>
        <begin position="1"/>
        <end position="10"/>
    </location>
</feature>
<evidence type="ECO:0000313" key="3">
    <source>
        <dbReference type="EMBL" id="MDT0426187.1"/>
    </source>
</evidence>
<evidence type="ECO:0008006" key="5">
    <source>
        <dbReference type="Google" id="ProtNLM"/>
    </source>
</evidence>
<feature type="region of interest" description="Disordered" evidence="1">
    <location>
        <begin position="1"/>
        <end position="21"/>
    </location>
</feature>
<dbReference type="EMBL" id="JAVREX010000001">
    <property type="protein sequence ID" value="MDT0426187.1"/>
    <property type="molecule type" value="Genomic_DNA"/>
</dbReference>
<protein>
    <recommendedName>
        <fullName evidence="5">Serine/arginine repetitive matrix protein 2</fullName>
    </recommendedName>
</protein>
<gene>
    <name evidence="3" type="ORF">RM649_00755</name>
</gene>
<proteinExistence type="predicted"/>
<comment type="caution">
    <text evidence="3">The sequence shown here is derived from an EMBL/GenBank/DDBJ whole genome shotgun (WGS) entry which is preliminary data.</text>
</comment>
<accession>A0ABU2RBE8</accession>
<keyword evidence="2" id="KW-1133">Transmembrane helix</keyword>
<evidence type="ECO:0000256" key="1">
    <source>
        <dbReference type="SAM" id="MobiDB-lite"/>
    </source>
</evidence>
<name>A0ABU2RBE8_9ACTN</name>
<dbReference type="Proteomes" id="UP001183777">
    <property type="component" value="Unassembled WGS sequence"/>
</dbReference>
<keyword evidence="2" id="KW-0812">Transmembrane</keyword>